<dbReference type="InterPro" id="IPR009097">
    <property type="entry name" value="Cyclic_Pdiesterase"/>
</dbReference>
<dbReference type="EMBL" id="QPKV01000004">
    <property type="protein sequence ID" value="RDC56568.1"/>
    <property type="molecule type" value="Genomic_DNA"/>
</dbReference>
<name>A0A369Q2M9_9SPHI</name>
<organism evidence="1 2">
    <name type="scientific">Pedobacter chinensis</name>
    <dbReference type="NCBI Taxonomy" id="2282421"/>
    <lineage>
        <taxon>Bacteria</taxon>
        <taxon>Pseudomonadati</taxon>
        <taxon>Bacteroidota</taxon>
        <taxon>Sphingobacteriia</taxon>
        <taxon>Sphingobacteriales</taxon>
        <taxon>Sphingobacteriaceae</taxon>
        <taxon>Pedobacter</taxon>
    </lineage>
</organism>
<dbReference type="AlphaFoldDB" id="A0A369Q2M9"/>
<evidence type="ECO:0000313" key="2">
    <source>
        <dbReference type="Proteomes" id="UP000253961"/>
    </source>
</evidence>
<dbReference type="InterPro" id="IPR050580">
    <property type="entry name" value="2H_phosphoesterase_YjcG-like"/>
</dbReference>
<gene>
    <name evidence="1" type="ORF">DU508_13400</name>
</gene>
<dbReference type="PANTHER" id="PTHR40037:SF1">
    <property type="entry name" value="PHOSPHOESTERASE SAOUHSC_00951-RELATED"/>
    <property type="match status" value="1"/>
</dbReference>
<dbReference type="RefSeq" id="WP_115403286.1">
    <property type="nucleotide sequence ID" value="NZ_QPKV01000004.1"/>
</dbReference>
<sequence>MENLFLVCLVPPPAIVEDIDEIRAFISAKFNVHESLKRPAHITLYNPVKVTSSMQEQQFFKALEEATYSENFKQIVKNFSSFPEHTFYLDVEQNAGIMNLHAQIKTQLKPLKLLTSKDNFKFTPHLTLAFKDVKPPTYYAIMDEFKDRKFKREFTVSGFSVYKHIDKKWRPFKEIAFKLPSEKPKPLRLFE</sequence>
<dbReference type="Proteomes" id="UP000253961">
    <property type="component" value="Unassembled WGS sequence"/>
</dbReference>
<dbReference type="PANTHER" id="PTHR40037">
    <property type="entry name" value="PHOSPHOESTERASE YJCG-RELATED"/>
    <property type="match status" value="1"/>
</dbReference>
<dbReference type="OrthoDB" id="1951600at2"/>
<evidence type="ECO:0000313" key="1">
    <source>
        <dbReference type="EMBL" id="RDC56568.1"/>
    </source>
</evidence>
<dbReference type="SUPFAM" id="SSF55144">
    <property type="entry name" value="LigT-like"/>
    <property type="match status" value="1"/>
</dbReference>
<keyword evidence="1" id="KW-0436">Ligase</keyword>
<protein>
    <submittedName>
        <fullName evidence="1">2'-5' RNA ligase family protein</fullName>
    </submittedName>
</protein>
<comment type="caution">
    <text evidence="1">The sequence shown here is derived from an EMBL/GenBank/DDBJ whole genome shotgun (WGS) entry which is preliminary data.</text>
</comment>
<proteinExistence type="predicted"/>
<reference evidence="1 2" key="1">
    <citation type="submission" date="2018-07" db="EMBL/GenBank/DDBJ databases">
        <title>Pedobacter sp. nov., isolated from soil.</title>
        <authorList>
            <person name="Zhou L.Y."/>
            <person name="Du Z.J."/>
        </authorList>
    </citation>
    <scope>NUCLEOTIDE SEQUENCE [LARGE SCALE GENOMIC DNA]</scope>
    <source>
        <strain evidence="1 2">JDX94</strain>
    </source>
</reference>
<dbReference type="GO" id="GO:0016874">
    <property type="term" value="F:ligase activity"/>
    <property type="evidence" value="ECO:0007669"/>
    <property type="project" value="UniProtKB-KW"/>
</dbReference>
<dbReference type="Pfam" id="PF13563">
    <property type="entry name" value="2_5_RNA_ligase2"/>
    <property type="match status" value="1"/>
</dbReference>
<keyword evidence="2" id="KW-1185">Reference proteome</keyword>
<accession>A0A369Q2M9</accession>
<dbReference type="Gene3D" id="3.90.1140.10">
    <property type="entry name" value="Cyclic phosphodiesterase"/>
    <property type="match status" value="1"/>
</dbReference>